<dbReference type="Gene3D" id="3.80.10.10">
    <property type="entry name" value="Ribonuclease Inhibitor"/>
    <property type="match status" value="1"/>
</dbReference>
<dbReference type="AlphaFoldDB" id="A0AAD7U0X0"/>
<gene>
    <name evidence="1" type="ORF">ONZ51_g2123</name>
</gene>
<comment type="caution">
    <text evidence="1">The sequence shown here is derived from an EMBL/GenBank/DDBJ whole genome shotgun (WGS) entry which is preliminary data.</text>
</comment>
<accession>A0AAD7U0X0</accession>
<dbReference type="InterPro" id="IPR032675">
    <property type="entry name" value="LRR_dom_sf"/>
</dbReference>
<name>A0AAD7U0X0_9APHY</name>
<evidence type="ECO:0000313" key="2">
    <source>
        <dbReference type="Proteomes" id="UP001215151"/>
    </source>
</evidence>
<reference evidence="1" key="1">
    <citation type="submission" date="2022-11" db="EMBL/GenBank/DDBJ databases">
        <title>Genome Sequence of Cubamyces cubensis.</title>
        <authorList>
            <person name="Buettner E."/>
        </authorList>
    </citation>
    <scope>NUCLEOTIDE SEQUENCE</scope>
    <source>
        <strain evidence="1">MPL-01</strain>
    </source>
</reference>
<proteinExistence type="predicted"/>
<evidence type="ECO:0000313" key="1">
    <source>
        <dbReference type="EMBL" id="KAJ8494777.1"/>
    </source>
</evidence>
<dbReference type="SUPFAM" id="SSF52047">
    <property type="entry name" value="RNI-like"/>
    <property type="match status" value="1"/>
</dbReference>
<dbReference type="Proteomes" id="UP001215151">
    <property type="component" value="Unassembled WGS sequence"/>
</dbReference>
<organism evidence="1 2">
    <name type="scientific">Trametes cubensis</name>
    <dbReference type="NCBI Taxonomy" id="1111947"/>
    <lineage>
        <taxon>Eukaryota</taxon>
        <taxon>Fungi</taxon>
        <taxon>Dikarya</taxon>
        <taxon>Basidiomycota</taxon>
        <taxon>Agaricomycotina</taxon>
        <taxon>Agaricomycetes</taxon>
        <taxon>Polyporales</taxon>
        <taxon>Polyporaceae</taxon>
        <taxon>Trametes</taxon>
    </lineage>
</organism>
<keyword evidence="2" id="KW-1185">Reference proteome</keyword>
<evidence type="ECO:0008006" key="3">
    <source>
        <dbReference type="Google" id="ProtNLM"/>
    </source>
</evidence>
<dbReference type="EMBL" id="JAPEVG010000032">
    <property type="protein sequence ID" value="KAJ8494777.1"/>
    <property type="molecule type" value="Genomic_DNA"/>
</dbReference>
<protein>
    <recommendedName>
        <fullName evidence="3">F-box domain-containing protein</fullName>
    </recommendedName>
</protein>
<sequence>MVAQVHVPIELLAHIVTYIGGDNATLRNLCLSSRALHAVSYPLLFSARDFRALGCNHLAPFLPCVHEIRISWKPDMHRNGDAGVLAKSLTPHLSAETTPRLQKLVIRGISADGMTYLNTLGDAFKSFTSLTALHLNETGHRNMRDVQVLISALPRLQHLFLNALTWISPEYNECPDGESEFLERPALKSLRVSPVYPSCMIPLLVWLGRTPSARDLGDA</sequence>